<dbReference type="GO" id="GO:0003677">
    <property type="term" value="F:DNA binding"/>
    <property type="evidence" value="ECO:0007669"/>
    <property type="project" value="InterPro"/>
</dbReference>
<keyword evidence="3" id="KW-1185">Reference proteome</keyword>
<dbReference type="PROSITE" id="PS50943">
    <property type="entry name" value="HTH_CROC1"/>
    <property type="match status" value="1"/>
</dbReference>
<dbReference type="KEGG" id="nik:F5I99_00370"/>
<evidence type="ECO:0000313" key="3">
    <source>
        <dbReference type="Proteomes" id="UP000325606"/>
    </source>
</evidence>
<dbReference type="RefSeq" id="WP_151053141.1">
    <property type="nucleotide sequence ID" value="NZ_CP044222.1"/>
</dbReference>
<reference evidence="2 3" key="1">
    <citation type="submission" date="2019-09" db="EMBL/GenBank/DDBJ databases">
        <title>Nitrincola iocasae sp. nov., a bacterium isolated from the sediment collected at a cold seep field in South China Sea.</title>
        <authorList>
            <person name="Zhang H."/>
            <person name="Wang H."/>
            <person name="Li C."/>
        </authorList>
    </citation>
    <scope>NUCLEOTIDE SEQUENCE [LARGE SCALE GENOMIC DNA]</scope>
    <source>
        <strain evidence="2 3">KXZD1103</strain>
    </source>
</reference>
<dbReference type="AlphaFoldDB" id="A0A5J6L9N1"/>
<dbReference type="InterPro" id="IPR010982">
    <property type="entry name" value="Lambda_DNA-bd_dom_sf"/>
</dbReference>
<evidence type="ECO:0000259" key="1">
    <source>
        <dbReference type="PROSITE" id="PS50943"/>
    </source>
</evidence>
<dbReference type="Gene3D" id="1.10.260.40">
    <property type="entry name" value="lambda repressor-like DNA-binding domains"/>
    <property type="match status" value="1"/>
</dbReference>
<gene>
    <name evidence="2" type="ORF">F5I99_00370</name>
</gene>
<dbReference type="SUPFAM" id="SSF47413">
    <property type="entry name" value="lambda repressor-like DNA-binding domains"/>
    <property type="match status" value="1"/>
</dbReference>
<name>A0A5J6L9N1_9GAMM</name>
<organism evidence="2 3">
    <name type="scientific">Nitrincola iocasae</name>
    <dbReference type="NCBI Taxonomy" id="2614693"/>
    <lineage>
        <taxon>Bacteria</taxon>
        <taxon>Pseudomonadati</taxon>
        <taxon>Pseudomonadota</taxon>
        <taxon>Gammaproteobacteria</taxon>
        <taxon>Oceanospirillales</taxon>
        <taxon>Oceanospirillaceae</taxon>
        <taxon>Nitrincola</taxon>
    </lineage>
</organism>
<dbReference type="InterPro" id="IPR001387">
    <property type="entry name" value="Cro/C1-type_HTH"/>
</dbReference>
<evidence type="ECO:0000313" key="2">
    <source>
        <dbReference type="EMBL" id="QEW05076.1"/>
    </source>
</evidence>
<dbReference type="Proteomes" id="UP000325606">
    <property type="component" value="Chromosome"/>
</dbReference>
<protein>
    <submittedName>
        <fullName evidence="2">Transcriptional regulator</fullName>
    </submittedName>
</protein>
<sequence length="143" mass="16142">MYHYRSCGLPNVYLKNGYTEHTTDYGVGVSIDNVEGLHKAIALAIIESPTKMTGAEFRFLRKELNFSQKRLGDAMGVEDQTVAGWEKKHPTSMAGRLLRILAKGHYENDKIKELLEKLADLDSKESHENLCFEESSEGWHNAA</sequence>
<accession>A0A5J6L9N1</accession>
<proteinExistence type="predicted"/>
<feature type="domain" description="HTH cro/C1-type" evidence="1">
    <location>
        <begin position="57"/>
        <end position="87"/>
    </location>
</feature>
<dbReference type="CDD" id="cd00093">
    <property type="entry name" value="HTH_XRE"/>
    <property type="match status" value="1"/>
</dbReference>
<dbReference type="EMBL" id="CP044222">
    <property type="protein sequence ID" value="QEW05076.1"/>
    <property type="molecule type" value="Genomic_DNA"/>
</dbReference>